<comment type="similarity">
    <text evidence="1">Belongs to the zinc-containing alcohol dehydrogenase family.</text>
</comment>
<dbReference type="InterPro" id="IPR011032">
    <property type="entry name" value="GroES-like_sf"/>
</dbReference>
<reference evidence="5" key="1">
    <citation type="journal article" date="2020" name="Stud. Mycol.">
        <title>101 Dothideomycetes genomes: a test case for predicting lifestyles and emergence of pathogens.</title>
        <authorList>
            <person name="Haridas S."/>
            <person name="Albert R."/>
            <person name="Binder M."/>
            <person name="Bloem J."/>
            <person name="Labutti K."/>
            <person name="Salamov A."/>
            <person name="Andreopoulos B."/>
            <person name="Baker S."/>
            <person name="Barry K."/>
            <person name="Bills G."/>
            <person name="Bluhm B."/>
            <person name="Cannon C."/>
            <person name="Castanera R."/>
            <person name="Culley D."/>
            <person name="Daum C."/>
            <person name="Ezra D."/>
            <person name="Gonzalez J."/>
            <person name="Henrissat B."/>
            <person name="Kuo A."/>
            <person name="Liang C."/>
            <person name="Lipzen A."/>
            <person name="Lutzoni F."/>
            <person name="Magnuson J."/>
            <person name="Mondo S."/>
            <person name="Nolan M."/>
            <person name="Ohm R."/>
            <person name="Pangilinan J."/>
            <person name="Park H.-J."/>
            <person name="Ramirez L."/>
            <person name="Alfaro M."/>
            <person name="Sun H."/>
            <person name="Tritt A."/>
            <person name="Yoshinaga Y."/>
            <person name="Zwiers L.-H."/>
            <person name="Turgeon B."/>
            <person name="Goodwin S."/>
            <person name="Spatafora J."/>
            <person name="Crous P."/>
            <person name="Grigoriev I."/>
        </authorList>
    </citation>
    <scope>NUCLEOTIDE SEQUENCE</scope>
    <source>
        <strain evidence="5">CBS 121739</strain>
    </source>
</reference>
<dbReference type="InterPro" id="IPR036291">
    <property type="entry name" value="NAD(P)-bd_dom_sf"/>
</dbReference>
<name>A0A6A6WCS3_9PEZI</name>
<dbReference type="GO" id="GO:0016651">
    <property type="term" value="F:oxidoreductase activity, acting on NAD(P)H"/>
    <property type="evidence" value="ECO:0007669"/>
    <property type="project" value="InterPro"/>
</dbReference>
<dbReference type="PANTHER" id="PTHR45348">
    <property type="entry name" value="HYPOTHETICAL OXIDOREDUCTASE (EUROFUNG)"/>
    <property type="match status" value="1"/>
</dbReference>
<keyword evidence="3" id="KW-0560">Oxidoreductase</keyword>
<dbReference type="SMART" id="SM00829">
    <property type="entry name" value="PKS_ER"/>
    <property type="match status" value="1"/>
</dbReference>
<evidence type="ECO:0000259" key="4">
    <source>
        <dbReference type="SMART" id="SM00829"/>
    </source>
</evidence>
<keyword evidence="6" id="KW-1185">Reference proteome</keyword>
<dbReference type="GeneID" id="54484732"/>
<evidence type="ECO:0000313" key="5">
    <source>
        <dbReference type="EMBL" id="KAF2759760.1"/>
    </source>
</evidence>
<dbReference type="PANTHER" id="PTHR45348:SF2">
    <property type="entry name" value="ZINC-TYPE ALCOHOL DEHYDROGENASE-LIKE PROTEIN C2E1P3.01"/>
    <property type="match status" value="1"/>
</dbReference>
<evidence type="ECO:0000256" key="3">
    <source>
        <dbReference type="ARBA" id="ARBA00023002"/>
    </source>
</evidence>
<gene>
    <name evidence="5" type="ORF">EJ05DRAFT_474822</name>
</gene>
<evidence type="ECO:0000256" key="2">
    <source>
        <dbReference type="ARBA" id="ARBA00011245"/>
    </source>
</evidence>
<dbReference type="InterPro" id="IPR020843">
    <property type="entry name" value="ER"/>
</dbReference>
<dbReference type="Proteomes" id="UP000799437">
    <property type="component" value="Unassembled WGS sequence"/>
</dbReference>
<dbReference type="Pfam" id="PF08240">
    <property type="entry name" value="ADH_N"/>
    <property type="match status" value="1"/>
</dbReference>
<evidence type="ECO:0000313" key="6">
    <source>
        <dbReference type="Proteomes" id="UP000799437"/>
    </source>
</evidence>
<dbReference type="Gene3D" id="3.40.50.720">
    <property type="entry name" value="NAD(P)-binding Rossmann-like Domain"/>
    <property type="match status" value="1"/>
</dbReference>
<dbReference type="OrthoDB" id="10257049at2759"/>
<dbReference type="RefSeq" id="XP_033602211.1">
    <property type="nucleotide sequence ID" value="XM_033743678.1"/>
</dbReference>
<comment type="subunit">
    <text evidence="2">Monomer.</text>
</comment>
<protein>
    <submittedName>
        <fullName evidence="5">Zinc-binding oxidoreductase-like protein CipB</fullName>
    </submittedName>
</protein>
<dbReference type="InterPro" id="IPR013154">
    <property type="entry name" value="ADH-like_N"/>
</dbReference>
<dbReference type="SUPFAM" id="SSF51735">
    <property type="entry name" value="NAD(P)-binding Rossmann-fold domains"/>
    <property type="match status" value="1"/>
</dbReference>
<dbReference type="AlphaFoldDB" id="A0A6A6WCS3"/>
<dbReference type="InterPro" id="IPR047122">
    <property type="entry name" value="Trans-enoyl_RdTase-like"/>
</dbReference>
<dbReference type="Gene3D" id="3.90.180.10">
    <property type="entry name" value="Medium-chain alcohol dehydrogenases, catalytic domain"/>
    <property type="match status" value="1"/>
</dbReference>
<dbReference type="EMBL" id="ML996569">
    <property type="protein sequence ID" value="KAF2759760.1"/>
    <property type="molecule type" value="Genomic_DNA"/>
</dbReference>
<evidence type="ECO:0000256" key="1">
    <source>
        <dbReference type="ARBA" id="ARBA00008072"/>
    </source>
</evidence>
<proteinExistence type="inferred from homology"/>
<sequence>MAPQTHTAAVLVDKDTHSFTFEQRATPTPGPNDILIEVHALALNPIDYMQRDRGFPAIDYPSIVGSDIGGIVVAVGSAVPSSYPQPGTRVTAFAPSFYEKGKPDYGAFQKYACVWKEMVTAIPENMGLVEASTLGMATYTAMNGIYTAGLPLDGRYTATDKKALLIWGGSASVGASMVQVARIMGITTYVTASAKNHGFLKTLGASRLFDYKDADVVQQIVAAASEDGLVLKHAYDAAGGTRQILDVLKEFKDGQEPVLASAPASIFKPDSPREPGVAVKFVKCPDEPTERSKHFDYIGQIWLKEKLASGEYGVGSKVELVEGGFESLDKALDTLRAGVSGTKLVIQV</sequence>
<organism evidence="5 6">
    <name type="scientific">Pseudovirgaria hyperparasitica</name>
    <dbReference type="NCBI Taxonomy" id="470096"/>
    <lineage>
        <taxon>Eukaryota</taxon>
        <taxon>Fungi</taxon>
        <taxon>Dikarya</taxon>
        <taxon>Ascomycota</taxon>
        <taxon>Pezizomycotina</taxon>
        <taxon>Dothideomycetes</taxon>
        <taxon>Dothideomycetes incertae sedis</taxon>
        <taxon>Acrospermales</taxon>
        <taxon>Acrospermaceae</taxon>
        <taxon>Pseudovirgaria</taxon>
    </lineage>
</organism>
<feature type="domain" description="Enoyl reductase (ER)" evidence="4">
    <location>
        <begin position="14"/>
        <end position="346"/>
    </location>
</feature>
<accession>A0A6A6WCS3</accession>
<dbReference type="SUPFAM" id="SSF50129">
    <property type="entry name" value="GroES-like"/>
    <property type="match status" value="1"/>
</dbReference>
<dbReference type="CDD" id="cd08249">
    <property type="entry name" value="enoyl_reductase_like"/>
    <property type="match status" value="1"/>
</dbReference>